<evidence type="ECO:0000313" key="2">
    <source>
        <dbReference type="EMBL" id="KAL2744624.1"/>
    </source>
</evidence>
<reference evidence="2 3" key="1">
    <citation type="journal article" date="2024" name="Ann. Entomol. Soc. Am.">
        <title>Genomic analyses of the southern and eastern yellowjacket wasps (Hymenoptera: Vespidae) reveal evolutionary signatures of social life.</title>
        <authorList>
            <person name="Catto M.A."/>
            <person name="Caine P.B."/>
            <person name="Orr S.E."/>
            <person name="Hunt B.G."/>
            <person name="Goodisman M.A.D."/>
        </authorList>
    </citation>
    <scope>NUCLEOTIDE SEQUENCE [LARGE SCALE GENOMIC DNA]</scope>
    <source>
        <strain evidence="2">232</strain>
        <tissue evidence="2">Head and thorax</tissue>
    </source>
</reference>
<protein>
    <submittedName>
        <fullName evidence="2">Uncharacterized protein</fullName>
    </submittedName>
</protein>
<evidence type="ECO:0000256" key="1">
    <source>
        <dbReference type="SAM" id="MobiDB-lite"/>
    </source>
</evidence>
<dbReference type="EMBL" id="JAYRBN010000050">
    <property type="protein sequence ID" value="KAL2744624.1"/>
    <property type="molecule type" value="Genomic_DNA"/>
</dbReference>
<feature type="compositionally biased region" description="Basic and acidic residues" evidence="1">
    <location>
        <begin position="158"/>
        <end position="184"/>
    </location>
</feature>
<evidence type="ECO:0000313" key="3">
    <source>
        <dbReference type="Proteomes" id="UP001607303"/>
    </source>
</evidence>
<dbReference type="AlphaFoldDB" id="A0ABD2CHS1"/>
<keyword evidence="3" id="KW-1185">Reference proteome</keyword>
<name>A0ABD2CHS1_VESMC</name>
<accession>A0ABD2CHS1</accession>
<comment type="caution">
    <text evidence="2">The sequence shown here is derived from an EMBL/GenBank/DDBJ whole genome shotgun (WGS) entry which is preliminary data.</text>
</comment>
<proteinExistence type="predicted"/>
<sequence>MGRAVHGVARRARYDRNCGDKNICREIRRRKNVEYGSRGRTRPGTPLLDVPRLPAKVSSLLFDIVIYGVSKFGSDDACRPGGYDSDDDSGGGSCGGRGGEVGAGGGSADRSSSGGPREGSGSDGGDGDSDGDGRVDGRAGIRVDRPRKTLRTVNGSKKKQEREGRGGKENCWSRKIENVREKGA</sequence>
<dbReference type="Proteomes" id="UP001607303">
    <property type="component" value="Unassembled WGS sequence"/>
</dbReference>
<feature type="region of interest" description="Disordered" evidence="1">
    <location>
        <begin position="77"/>
        <end position="184"/>
    </location>
</feature>
<organism evidence="2 3">
    <name type="scientific">Vespula maculifrons</name>
    <name type="common">Eastern yellow jacket</name>
    <name type="synonym">Wasp</name>
    <dbReference type="NCBI Taxonomy" id="7453"/>
    <lineage>
        <taxon>Eukaryota</taxon>
        <taxon>Metazoa</taxon>
        <taxon>Ecdysozoa</taxon>
        <taxon>Arthropoda</taxon>
        <taxon>Hexapoda</taxon>
        <taxon>Insecta</taxon>
        <taxon>Pterygota</taxon>
        <taxon>Neoptera</taxon>
        <taxon>Endopterygota</taxon>
        <taxon>Hymenoptera</taxon>
        <taxon>Apocrita</taxon>
        <taxon>Aculeata</taxon>
        <taxon>Vespoidea</taxon>
        <taxon>Vespidae</taxon>
        <taxon>Vespinae</taxon>
        <taxon>Vespula</taxon>
    </lineage>
</organism>
<gene>
    <name evidence="2" type="ORF">V1477_007166</name>
</gene>
<feature type="compositionally biased region" description="Gly residues" evidence="1">
    <location>
        <begin position="90"/>
        <end position="107"/>
    </location>
</feature>
<feature type="compositionally biased region" description="Basic and acidic residues" evidence="1">
    <location>
        <begin position="131"/>
        <end position="147"/>
    </location>
</feature>